<feature type="transmembrane region" description="Helical" evidence="7">
    <location>
        <begin position="464"/>
        <end position="489"/>
    </location>
</feature>
<accession>A0A9P6GN73</accession>
<protein>
    <submittedName>
        <fullName evidence="10">Cell wall anchored protein</fullName>
    </submittedName>
</protein>
<feature type="region of interest" description="Disordered" evidence="6">
    <location>
        <begin position="530"/>
        <end position="586"/>
    </location>
</feature>
<keyword evidence="4" id="KW-0067">ATP-binding</keyword>
<feature type="region of interest" description="Disordered" evidence="6">
    <location>
        <begin position="605"/>
        <end position="700"/>
    </location>
</feature>
<dbReference type="AlphaFoldDB" id="A0A9P6GN73"/>
<evidence type="ECO:0000259" key="9">
    <source>
        <dbReference type="Pfam" id="PF21314"/>
    </source>
</evidence>
<feature type="compositionally biased region" description="Polar residues" evidence="6">
    <location>
        <begin position="567"/>
        <end position="582"/>
    </location>
</feature>
<gene>
    <name evidence="10" type="ORF">PMIN01_03629</name>
</gene>
<feature type="compositionally biased region" description="Polar residues" evidence="6">
    <location>
        <begin position="605"/>
        <end position="616"/>
    </location>
</feature>
<evidence type="ECO:0000256" key="1">
    <source>
        <dbReference type="ARBA" id="ARBA00022553"/>
    </source>
</evidence>
<dbReference type="EMBL" id="WJXW01000003">
    <property type="protein sequence ID" value="KAF9738346.1"/>
    <property type="molecule type" value="Genomic_DNA"/>
</dbReference>
<dbReference type="Proteomes" id="UP000756921">
    <property type="component" value="Unassembled WGS sequence"/>
</dbReference>
<sequence length="760" mass="82980">MASIRLSLLVAVAFVSRSLQAKDPISDFCRRWGHQTAHVDNKLYIDGGQVVWNPISTNPLNYTNTWLLYSDINSTTQGFGQPYQYANLTKNSTVPSVSGGVLWADEVNKCFYQFGGEYQSNPSDFSFWAYDTRLNIWNEPDYSSNVQSLQRVAYGAGTQAQDFGFGYYFGGYINNFTSPNWKGGQVATSNLISYDFTAGQLNNNSGPPDNYGRAEGHLVYLPASDGGLLVYFGGVEDRTRNGSSQAVRSATIHIYDISSNKWYTQQASGDVPGARRQFCAGATWADDQSSYNIYLYGGFAAEGPGGYDDAYVLSLPSFKWINVFSTGDGTTPFPHGACSANVINRDQMLIIGGWFTNSSYTDCDAPNSQGQHNMNLGYNGEKNVLWDKWDPSATKYSVPTPVISVIGGGPTGGATLTKPSTWDNGDLSVYFGRQATFSARSATRVIPSGTANPTETGSSNKTNVGAIAGGVVGGLAGLILILSLVLFCLHRRKKSLKTKREMNQGPSPPPPVELAATSLVHEMHSPGVGKYMSLQQQPDPPMPSHSRSLSDDYHHPNAISPYHPHFPSNSPTFTATYPSPHNTEFAHPSYVQQDQHAYIQHPNTYDTQSYDHNVYNQPPGAALQREHSYPTSTSPLQPHAFVPVTQQVYYPPPPDPSIQTRSHQSHNSQTSYSDHVTSPEGTQFSGPDRHIRSPPSTTQTPAQFYAQPVAVRGPHIISEGSLAPGGFGEEAGTINDGGSVRSWDSRKRPVRGRFVEVDDM</sequence>
<feature type="compositionally biased region" description="Polar residues" evidence="6">
    <location>
        <begin position="657"/>
        <end position="685"/>
    </location>
</feature>
<feature type="region of interest" description="Disordered" evidence="6">
    <location>
        <begin position="722"/>
        <end position="744"/>
    </location>
</feature>
<dbReference type="Pfam" id="PF21314">
    <property type="entry name" value="TM_ErbB1"/>
    <property type="match status" value="1"/>
</dbReference>
<keyword evidence="3" id="KW-0547">Nucleotide-binding</keyword>
<keyword evidence="5" id="KW-0408">Iron</keyword>
<keyword evidence="7" id="KW-1133">Transmembrane helix</keyword>
<reference evidence="10" key="1">
    <citation type="journal article" date="2020" name="Mol. Plant Microbe Interact.">
        <title>Genome Sequence of the Biocontrol Agent Coniothyrium minitans strain Conio (IMI 134523).</title>
        <authorList>
            <person name="Patel D."/>
            <person name="Shittu T.A."/>
            <person name="Baroncelli R."/>
            <person name="Muthumeenakshi S."/>
            <person name="Osborne T.H."/>
            <person name="Janganan T.K."/>
            <person name="Sreenivasaprasad S."/>
        </authorList>
    </citation>
    <scope>NUCLEOTIDE SEQUENCE</scope>
    <source>
        <strain evidence="10">Conio</strain>
    </source>
</reference>
<evidence type="ECO:0000256" key="5">
    <source>
        <dbReference type="ARBA" id="ARBA00023004"/>
    </source>
</evidence>
<dbReference type="PANTHER" id="PTHR47435:SF4">
    <property type="entry name" value="KELCH REPEAT PROTEIN (AFU_ORTHOLOGUE AFUA_5G12780)"/>
    <property type="match status" value="1"/>
</dbReference>
<dbReference type="Gene3D" id="2.120.10.80">
    <property type="entry name" value="Kelch-type beta propeller"/>
    <property type="match status" value="1"/>
</dbReference>
<dbReference type="InterPro" id="IPR015915">
    <property type="entry name" value="Kelch-typ_b-propeller"/>
</dbReference>
<name>A0A9P6GN73_9PLEO</name>
<evidence type="ECO:0000256" key="8">
    <source>
        <dbReference type="SAM" id="SignalP"/>
    </source>
</evidence>
<evidence type="ECO:0000256" key="7">
    <source>
        <dbReference type="SAM" id="Phobius"/>
    </source>
</evidence>
<evidence type="ECO:0000313" key="11">
    <source>
        <dbReference type="Proteomes" id="UP000756921"/>
    </source>
</evidence>
<evidence type="ECO:0000256" key="4">
    <source>
        <dbReference type="ARBA" id="ARBA00022840"/>
    </source>
</evidence>
<evidence type="ECO:0000256" key="2">
    <source>
        <dbReference type="ARBA" id="ARBA00022737"/>
    </source>
</evidence>
<evidence type="ECO:0000256" key="6">
    <source>
        <dbReference type="SAM" id="MobiDB-lite"/>
    </source>
</evidence>
<dbReference type="InterPro" id="IPR049328">
    <property type="entry name" value="TM_ErbB1"/>
</dbReference>
<dbReference type="SUPFAM" id="SSF117281">
    <property type="entry name" value="Kelch motif"/>
    <property type="match status" value="2"/>
</dbReference>
<comment type="caution">
    <text evidence="10">The sequence shown here is derived from an EMBL/GenBank/DDBJ whole genome shotgun (WGS) entry which is preliminary data.</text>
</comment>
<feature type="chain" id="PRO_5040502898" evidence="8">
    <location>
        <begin position="22"/>
        <end position="760"/>
    </location>
</feature>
<keyword evidence="1" id="KW-0597">Phosphoprotein</keyword>
<keyword evidence="11" id="KW-1185">Reference proteome</keyword>
<evidence type="ECO:0000256" key="3">
    <source>
        <dbReference type="ARBA" id="ARBA00022741"/>
    </source>
</evidence>
<dbReference type="GO" id="GO:0005524">
    <property type="term" value="F:ATP binding"/>
    <property type="evidence" value="ECO:0007669"/>
    <property type="project" value="UniProtKB-KW"/>
</dbReference>
<dbReference type="GO" id="GO:0019760">
    <property type="term" value="P:glucosinolate metabolic process"/>
    <property type="evidence" value="ECO:0007669"/>
    <property type="project" value="UniProtKB-ARBA"/>
</dbReference>
<keyword evidence="8" id="KW-0732">Signal</keyword>
<dbReference type="OrthoDB" id="10251809at2759"/>
<proteinExistence type="predicted"/>
<evidence type="ECO:0000313" key="10">
    <source>
        <dbReference type="EMBL" id="KAF9738346.1"/>
    </source>
</evidence>
<dbReference type="PANTHER" id="PTHR47435">
    <property type="entry name" value="KELCH REPEAT PROTEIN (AFU_ORTHOLOGUE AFUA_5G12780)"/>
    <property type="match status" value="1"/>
</dbReference>
<keyword evidence="2" id="KW-0677">Repeat</keyword>
<keyword evidence="7" id="KW-0472">Membrane</keyword>
<organism evidence="10 11">
    <name type="scientific">Paraphaeosphaeria minitans</name>
    <dbReference type="NCBI Taxonomy" id="565426"/>
    <lineage>
        <taxon>Eukaryota</taxon>
        <taxon>Fungi</taxon>
        <taxon>Dikarya</taxon>
        <taxon>Ascomycota</taxon>
        <taxon>Pezizomycotina</taxon>
        <taxon>Dothideomycetes</taxon>
        <taxon>Pleosporomycetidae</taxon>
        <taxon>Pleosporales</taxon>
        <taxon>Massarineae</taxon>
        <taxon>Didymosphaeriaceae</taxon>
        <taxon>Paraphaeosphaeria</taxon>
    </lineage>
</organism>
<feature type="signal peptide" evidence="8">
    <location>
        <begin position="1"/>
        <end position="21"/>
    </location>
</feature>
<dbReference type="Pfam" id="PF24681">
    <property type="entry name" value="Kelch_KLHDC2_KLHL20_DRC7"/>
    <property type="match status" value="1"/>
</dbReference>
<keyword evidence="7" id="KW-0812">Transmembrane</keyword>
<feature type="domain" description="Epidermal growth factor receptor-like transmembrane-juxtamembrane segment" evidence="9">
    <location>
        <begin position="467"/>
        <end position="502"/>
    </location>
</feature>